<comment type="function">
    <text evidence="1">Binds heme and transports it to the liver for breakdown and iron recovery, after which the free hemopexin returns to the circulation.</text>
</comment>
<evidence type="ECO:0000256" key="4">
    <source>
        <dbReference type="ARBA" id="ARBA00013632"/>
    </source>
</evidence>
<feature type="repeat" description="Hemopexin" evidence="13">
    <location>
        <begin position="196"/>
        <end position="242"/>
    </location>
</feature>
<reference evidence="16" key="1">
    <citation type="submission" date="2025-08" db="UniProtKB">
        <authorList>
            <consortium name="RefSeq"/>
        </authorList>
    </citation>
    <scope>IDENTIFICATION</scope>
    <source>
        <strain evidence="16">J_2021</strain>
        <tissue evidence="16">Erythrocytes</tissue>
    </source>
</reference>
<dbReference type="GO" id="GO:0005615">
    <property type="term" value="C:extracellular space"/>
    <property type="evidence" value="ECO:0000318"/>
    <property type="project" value="GO_Central"/>
</dbReference>
<dbReference type="Gene3D" id="2.110.10.10">
    <property type="entry name" value="Hemopexin-like domain"/>
    <property type="match status" value="2"/>
</dbReference>
<evidence type="ECO:0000256" key="1">
    <source>
        <dbReference type="ARBA" id="ARBA00002031"/>
    </source>
</evidence>
<dbReference type="InterPro" id="IPR051298">
    <property type="entry name" value="Heme_transport/Cell_adhesion"/>
</dbReference>
<keyword evidence="15" id="KW-1185">Reference proteome</keyword>
<evidence type="ECO:0000313" key="16">
    <source>
        <dbReference type="RefSeq" id="XP_041438818.1"/>
    </source>
</evidence>
<feature type="repeat" description="Hemopexin" evidence="13">
    <location>
        <begin position="311"/>
        <end position="358"/>
    </location>
</feature>
<feature type="repeat" description="Hemopexin" evidence="13">
    <location>
        <begin position="266"/>
        <end position="310"/>
    </location>
</feature>
<keyword evidence="5" id="KW-0813">Transport</keyword>
<evidence type="ECO:0000256" key="3">
    <source>
        <dbReference type="ARBA" id="ARBA00011072"/>
    </source>
</evidence>
<keyword evidence="11" id="KW-0408">Iron</keyword>
<evidence type="ECO:0000256" key="5">
    <source>
        <dbReference type="ARBA" id="ARBA00022448"/>
    </source>
</evidence>
<sequence>MGRMILYLSTLTLLFLLSPGLSYPLIKGKSNHTGSNLFPVTPPSLNVTGLADACTGEGFDAVTLDDQGAMHYFRGDFVWVGSHGPAQLINETWKHLHGPIDAAFRNHNKNKPLEHQRTYIFQGSSVFCYFEGSLLEGYPRPISQEFPGIPEHLDSAVECHEGECKSDSIIFFKDGTVYIYSTQEVPAVKQRQWAALGNCTAALRWLERYYCFNGINFTRFDPVSGEVLSARPLDARDYFVTCPGRGHGHNVRKNATLMAIKDQCSGQSFEAFSSDDKGRMYAFRGGLYFRVDSSKDGWHAWPLSHTWRNLHGVVDAAFSWENKMYFIQGSQVIIYLSDQIFIPVLGYPKPLKEELGVTEIDAAFTCPHSSDLYIIRGNKLQLVDLQKTPRSPGLEKQISHAQVDSAICNVNGLFIFQGPLFYHYNNVEGLVSSTELPKPGNITKHFMDCLS</sequence>
<dbReference type="AlphaFoldDB" id="A0A8J1MB51"/>
<keyword evidence="8" id="KW-0479">Metal-binding</keyword>
<evidence type="ECO:0000256" key="2">
    <source>
        <dbReference type="ARBA" id="ARBA00004613"/>
    </source>
</evidence>
<feature type="repeat" description="Hemopexin" evidence="13">
    <location>
        <begin position="97"/>
        <end position="149"/>
    </location>
</feature>
<comment type="similarity">
    <text evidence="3">Belongs to the hemopexin family.</text>
</comment>
<keyword evidence="12" id="KW-0325">Glycoprotein</keyword>
<dbReference type="SUPFAM" id="SSF50923">
    <property type="entry name" value="Hemopexin-like domain"/>
    <property type="match status" value="2"/>
</dbReference>
<dbReference type="KEGG" id="xla:108707610"/>
<evidence type="ECO:0000256" key="8">
    <source>
        <dbReference type="ARBA" id="ARBA00022723"/>
    </source>
</evidence>
<feature type="chain" id="PRO_5035225621" description="Hemopexin" evidence="14">
    <location>
        <begin position="23"/>
        <end position="451"/>
    </location>
</feature>
<keyword evidence="10" id="KW-0677">Repeat</keyword>
<evidence type="ECO:0000256" key="7">
    <source>
        <dbReference type="ARBA" id="ARBA00022617"/>
    </source>
</evidence>
<evidence type="ECO:0000256" key="14">
    <source>
        <dbReference type="SAM" id="SignalP"/>
    </source>
</evidence>
<dbReference type="InterPro" id="IPR018487">
    <property type="entry name" value="Hemopexin-like_repeat"/>
</dbReference>
<keyword evidence="6" id="KW-0964">Secreted</keyword>
<evidence type="ECO:0000256" key="12">
    <source>
        <dbReference type="ARBA" id="ARBA00023180"/>
    </source>
</evidence>
<proteinExistence type="inferred from homology"/>
<feature type="signal peptide" evidence="14">
    <location>
        <begin position="1"/>
        <end position="22"/>
    </location>
</feature>
<dbReference type="Proteomes" id="UP000186698">
    <property type="component" value="Chromosome 2L"/>
</dbReference>
<dbReference type="CDD" id="cd00094">
    <property type="entry name" value="HX"/>
    <property type="match status" value="1"/>
</dbReference>
<evidence type="ECO:0000256" key="6">
    <source>
        <dbReference type="ARBA" id="ARBA00022525"/>
    </source>
</evidence>
<dbReference type="PROSITE" id="PS51642">
    <property type="entry name" value="HEMOPEXIN_2"/>
    <property type="match status" value="5"/>
</dbReference>
<dbReference type="CTD" id="108707610"/>
<comment type="subcellular location">
    <subcellularLocation>
        <location evidence="2">Secreted</location>
    </subcellularLocation>
</comment>
<feature type="repeat" description="Hemopexin" evidence="13">
    <location>
        <begin position="56"/>
        <end position="96"/>
    </location>
</feature>
<keyword evidence="9 14" id="KW-0732">Signal</keyword>
<dbReference type="OrthoDB" id="8953614at2759"/>
<dbReference type="InterPro" id="IPR000585">
    <property type="entry name" value="Hemopexin-like_dom"/>
</dbReference>
<protein>
    <recommendedName>
        <fullName evidence="4">Hemopexin</fullName>
    </recommendedName>
</protein>
<dbReference type="GO" id="GO:0046872">
    <property type="term" value="F:metal ion binding"/>
    <property type="evidence" value="ECO:0007669"/>
    <property type="project" value="UniProtKB-KW"/>
</dbReference>
<dbReference type="RefSeq" id="XP_041438818.1">
    <property type="nucleotide sequence ID" value="XM_041582884.1"/>
</dbReference>
<dbReference type="FunFam" id="2.110.10.10:FF:000009">
    <property type="entry name" value="Hemopexin"/>
    <property type="match status" value="1"/>
</dbReference>
<name>A0A8J1MB51_XENLA</name>
<dbReference type="SMART" id="SM00120">
    <property type="entry name" value="HX"/>
    <property type="match status" value="6"/>
</dbReference>
<dbReference type="GeneID" id="108707610"/>
<evidence type="ECO:0000256" key="13">
    <source>
        <dbReference type="PROSITE-ProRule" id="PRU01011"/>
    </source>
</evidence>
<dbReference type="InterPro" id="IPR036375">
    <property type="entry name" value="Hemopexin-like_dom_sf"/>
</dbReference>
<accession>A0A8J1MB51</accession>
<dbReference type="Pfam" id="PF00045">
    <property type="entry name" value="Hemopexin"/>
    <property type="match status" value="1"/>
</dbReference>
<dbReference type="PANTHER" id="PTHR22917">
    <property type="entry name" value="HEMOPEXIN DOMAIN-CONTAINING PROTEIN"/>
    <property type="match status" value="1"/>
</dbReference>
<keyword evidence="7" id="KW-0349">Heme</keyword>
<evidence type="ECO:0000256" key="11">
    <source>
        <dbReference type="ARBA" id="ARBA00023004"/>
    </source>
</evidence>
<organism evidence="15 16">
    <name type="scientific">Xenopus laevis</name>
    <name type="common">African clawed frog</name>
    <dbReference type="NCBI Taxonomy" id="8355"/>
    <lineage>
        <taxon>Eukaryota</taxon>
        <taxon>Metazoa</taxon>
        <taxon>Chordata</taxon>
        <taxon>Craniata</taxon>
        <taxon>Vertebrata</taxon>
        <taxon>Euteleostomi</taxon>
        <taxon>Amphibia</taxon>
        <taxon>Batrachia</taxon>
        <taxon>Anura</taxon>
        <taxon>Pipoidea</taxon>
        <taxon>Pipidae</taxon>
        <taxon>Xenopodinae</taxon>
        <taxon>Xenopus</taxon>
        <taxon>Xenopus</taxon>
    </lineage>
</organism>
<evidence type="ECO:0000256" key="9">
    <source>
        <dbReference type="ARBA" id="ARBA00022729"/>
    </source>
</evidence>
<evidence type="ECO:0000313" key="15">
    <source>
        <dbReference type="Proteomes" id="UP000186698"/>
    </source>
</evidence>
<gene>
    <name evidence="16" type="primary">hpx.L</name>
</gene>
<evidence type="ECO:0000256" key="10">
    <source>
        <dbReference type="ARBA" id="ARBA00022737"/>
    </source>
</evidence>
<dbReference type="PANTHER" id="PTHR22917:SF9">
    <property type="entry name" value="HEMOPEXIN"/>
    <property type="match status" value="1"/>
</dbReference>